<organism evidence="1 2">
    <name type="scientific">Salmonella typhimurium (strain 14028s / SGSC 2262)</name>
    <dbReference type="NCBI Taxonomy" id="588858"/>
    <lineage>
        <taxon>Bacteria</taxon>
        <taxon>Pseudomonadati</taxon>
        <taxon>Pseudomonadota</taxon>
        <taxon>Gammaproteobacteria</taxon>
        <taxon>Enterobacterales</taxon>
        <taxon>Enterobacteriaceae</taxon>
        <taxon>Salmonella</taxon>
    </lineage>
</organism>
<dbReference type="EMBL" id="CP001363">
    <property type="protein sequence ID" value="ACY89540.1"/>
    <property type="molecule type" value="Genomic_DNA"/>
</dbReference>
<dbReference type="AlphaFoldDB" id="A0A0F6B4U9"/>
<keyword evidence="2" id="KW-1185">Reference proteome</keyword>
<proteinExistence type="predicted"/>
<evidence type="ECO:0000313" key="1">
    <source>
        <dbReference type="EMBL" id="ACY89540.1"/>
    </source>
</evidence>
<reference evidence="1 2" key="1">
    <citation type="journal article" date="2010" name="J. Bacteriol.">
        <title>Short-term signatures of evolutionary change in the Salmonella enterica serovar typhimurium 14028 genome.</title>
        <authorList>
            <person name="Jarvik T."/>
            <person name="Smillie C."/>
            <person name="Groisman E.A."/>
            <person name="Ochman H."/>
        </authorList>
    </citation>
    <scope>NUCLEOTIDE SEQUENCE [LARGE SCALE GENOMIC DNA]</scope>
    <source>
        <strain evidence="2">14028s / SGSC 2262</strain>
    </source>
</reference>
<dbReference type="HOGENOM" id="CLU_3221843_0_0_6"/>
<accession>A0A0F6B4U9</accession>
<dbReference type="KEGG" id="seo:STM14_3109"/>
<sequence length="44" mass="5275">MLWQQSLLERPRTGPAQKNRSIERFFCGLLKQNLCRFALNQPER</sequence>
<evidence type="ECO:0000313" key="2">
    <source>
        <dbReference type="Proteomes" id="UP000002695"/>
    </source>
</evidence>
<dbReference type="Proteomes" id="UP000002695">
    <property type="component" value="Chromosome"/>
</dbReference>
<protein>
    <submittedName>
        <fullName evidence="1">Uncharacterized protein</fullName>
    </submittedName>
</protein>
<gene>
    <name evidence="1" type="ordered locus">STM14_3109</name>
</gene>
<name>A0A0F6B4U9_SALT1</name>